<dbReference type="PANTHER" id="PTHR43033:SF1">
    <property type="entry name" value="TRNA(ILE)-LYSIDINE SYNTHASE-RELATED"/>
    <property type="match status" value="1"/>
</dbReference>
<comment type="catalytic activity">
    <reaction evidence="5 6">
        <text>cytidine(34) in tRNA(Ile2) + L-lysine + ATP = lysidine(34) in tRNA(Ile2) + AMP + diphosphate + H(+)</text>
        <dbReference type="Rhea" id="RHEA:43744"/>
        <dbReference type="Rhea" id="RHEA-COMP:10625"/>
        <dbReference type="Rhea" id="RHEA-COMP:10670"/>
        <dbReference type="ChEBI" id="CHEBI:15378"/>
        <dbReference type="ChEBI" id="CHEBI:30616"/>
        <dbReference type="ChEBI" id="CHEBI:32551"/>
        <dbReference type="ChEBI" id="CHEBI:33019"/>
        <dbReference type="ChEBI" id="CHEBI:82748"/>
        <dbReference type="ChEBI" id="CHEBI:83665"/>
        <dbReference type="ChEBI" id="CHEBI:456215"/>
        <dbReference type="EC" id="6.3.4.19"/>
    </reaction>
</comment>
<keyword evidence="2 6" id="KW-0819">tRNA processing</keyword>
<dbReference type="Proteomes" id="UP000786693">
    <property type="component" value="Unassembled WGS sequence"/>
</dbReference>
<evidence type="ECO:0000313" key="8">
    <source>
        <dbReference type="EMBL" id="GIT94017.1"/>
    </source>
</evidence>
<name>A0ABQ4NIT0_9RHOB</name>
<accession>A0ABQ4NIT0</accession>
<keyword evidence="6" id="KW-0963">Cytoplasm</keyword>
<dbReference type="SUPFAM" id="SSF52402">
    <property type="entry name" value="Adenine nucleotide alpha hydrolases-like"/>
    <property type="match status" value="1"/>
</dbReference>
<comment type="domain">
    <text evidence="6">The N-terminal region contains the highly conserved SGGXDS motif, predicted to be a P-loop motif involved in ATP binding.</text>
</comment>
<dbReference type="InterPro" id="IPR012094">
    <property type="entry name" value="tRNA_Ile_lys_synt"/>
</dbReference>
<keyword evidence="4 6" id="KW-0067">ATP-binding</keyword>
<comment type="subcellular location">
    <subcellularLocation>
        <location evidence="6">Cytoplasm</location>
    </subcellularLocation>
</comment>
<evidence type="ECO:0000256" key="3">
    <source>
        <dbReference type="ARBA" id="ARBA00022741"/>
    </source>
</evidence>
<reference evidence="8 9" key="1">
    <citation type="submission" date="2021-05" db="EMBL/GenBank/DDBJ databases">
        <title>Bacteria Genome sequencing.</title>
        <authorList>
            <person name="Takabe Y."/>
            <person name="Nakajima Y."/>
            <person name="Suzuki S."/>
            <person name="Shiozaki T."/>
        </authorList>
    </citation>
    <scope>NUCLEOTIDE SEQUENCE [LARGE SCALE GENOMIC DNA]</scope>
    <source>
        <strain evidence="8 9">AI_62</strain>
    </source>
</reference>
<evidence type="ECO:0000256" key="1">
    <source>
        <dbReference type="ARBA" id="ARBA00022598"/>
    </source>
</evidence>
<feature type="binding site" evidence="6">
    <location>
        <begin position="19"/>
        <end position="24"/>
    </location>
    <ligand>
        <name>ATP</name>
        <dbReference type="ChEBI" id="CHEBI:30616"/>
    </ligand>
</feature>
<comment type="function">
    <text evidence="6">Ligates lysine onto the cytidine present at position 34 of the AUA codon-specific tRNA(Ile) that contains the anticodon CAU, in an ATP-dependent manner. Cytidine is converted to lysidine, thus changing the amino acid specificity of the tRNA from methionine to isoleucine.</text>
</comment>
<evidence type="ECO:0000256" key="4">
    <source>
        <dbReference type="ARBA" id="ARBA00022840"/>
    </source>
</evidence>
<dbReference type="InterPro" id="IPR011063">
    <property type="entry name" value="TilS/TtcA_N"/>
</dbReference>
<dbReference type="RefSeq" id="WP_220747524.1">
    <property type="nucleotide sequence ID" value="NZ_BPFH01000001.1"/>
</dbReference>
<evidence type="ECO:0000259" key="7">
    <source>
        <dbReference type="Pfam" id="PF01171"/>
    </source>
</evidence>
<keyword evidence="1 6" id="KW-0436">Ligase</keyword>
<sequence>MAVADLGADGTAGIGIAVSGGADSLALLLTALDGDYPIRAVTIDHGLRSGSAHEAALVAQICAARGIGHDTVALSLQTGSDLQNRARQARYRALAQWAQEYRLTAVWLGHTASDIAETFLMRMSDGVGLDGLAAMDAAFTRHGMIFQRPLLHLTRDDTAEMVRAAGLRAVQDPSNEDKRFERVRMRDLLAQAGLPVRQIARSAQALRDVQRSVARQTDLLFREIATLDHGDVILDQSRLTAMLRVDPEQARRVTLRALQEVTRAAYPPRHGEQIELMRRVAAGQATTLAGCLVTSGEDTLRLSREPAAATRAPEAMVGTVWDNRWRVTGPPASVRALGDDIGQTPWRDTGLPRRSLMASPGIWRGGRLCAAPLAGWAGEWTVSYMPVEGRHTNNPIDTANPPTVDTH</sequence>
<evidence type="ECO:0000256" key="2">
    <source>
        <dbReference type="ARBA" id="ARBA00022694"/>
    </source>
</evidence>
<dbReference type="PANTHER" id="PTHR43033">
    <property type="entry name" value="TRNA(ILE)-LYSIDINE SYNTHASE-RELATED"/>
    <property type="match status" value="1"/>
</dbReference>
<dbReference type="HAMAP" id="MF_01161">
    <property type="entry name" value="tRNA_Ile_lys_synt"/>
    <property type="match status" value="1"/>
</dbReference>
<dbReference type="NCBIfam" id="TIGR02432">
    <property type="entry name" value="lysidine_TilS_N"/>
    <property type="match status" value="1"/>
</dbReference>
<comment type="caution">
    <text evidence="8">The sequence shown here is derived from an EMBL/GenBank/DDBJ whole genome shotgun (WGS) entry which is preliminary data.</text>
</comment>
<dbReference type="InterPro" id="IPR012795">
    <property type="entry name" value="tRNA_Ile_lys_synt_N"/>
</dbReference>
<protein>
    <recommendedName>
        <fullName evidence="6">tRNA(Ile)-lysidine synthase</fullName>
        <ecNumber evidence="6">6.3.4.19</ecNumber>
    </recommendedName>
    <alternativeName>
        <fullName evidence="6">tRNA(Ile)-2-lysyl-cytidine synthase</fullName>
    </alternativeName>
    <alternativeName>
        <fullName evidence="6">tRNA(Ile)-lysidine synthetase</fullName>
    </alternativeName>
</protein>
<dbReference type="Gene3D" id="3.40.50.620">
    <property type="entry name" value="HUPs"/>
    <property type="match status" value="1"/>
</dbReference>
<dbReference type="Pfam" id="PF01171">
    <property type="entry name" value="ATP_bind_3"/>
    <property type="match status" value="1"/>
</dbReference>
<gene>
    <name evidence="6 8" type="primary">tilS</name>
    <name evidence="8" type="ORF">JANAI62_06400</name>
</gene>
<comment type="similarity">
    <text evidence="6">Belongs to the tRNA(Ile)-lysidine synthase family.</text>
</comment>
<dbReference type="CDD" id="cd01992">
    <property type="entry name" value="TilS_N"/>
    <property type="match status" value="1"/>
</dbReference>
<proteinExistence type="inferred from homology"/>
<dbReference type="InterPro" id="IPR014729">
    <property type="entry name" value="Rossmann-like_a/b/a_fold"/>
</dbReference>
<feature type="domain" description="tRNA(Ile)-lysidine/2-thiocytidine synthase N-terminal" evidence="7">
    <location>
        <begin position="15"/>
        <end position="187"/>
    </location>
</feature>
<keyword evidence="9" id="KW-1185">Reference proteome</keyword>
<evidence type="ECO:0000313" key="9">
    <source>
        <dbReference type="Proteomes" id="UP000786693"/>
    </source>
</evidence>
<dbReference type="EC" id="6.3.4.19" evidence="6"/>
<organism evidence="8 9">
    <name type="scientific">Jannaschia pagri</name>
    <dbReference type="NCBI Taxonomy" id="2829797"/>
    <lineage>
        <taxon>Bacteria</taxon>
        <taxon>Pseudomonadati</taxon>
        <taxon>Pseudomonadota</taxon>
        <taxon>Alphaproteobacteria</taxon>
        <taxon>Rhodobacterales</taxon>
        <taxon>Roseobacteraceae</taxon>
        <taxon>Jannaschia</taxon>
    </lineage>
</organism>
<dbReference type="EMBL" id="BPFH01000001">
    <property type="protein sequence ID" value="GIT94017.1"/>
    <property type="molecule type" value="Genomic_DNA"/>
</dbReference>
<evidence type="ECO:0000256" key="5">
    <source>
        <dbReference type="ARBA" id="ARBA00048539"/>
    </source>
</evidence>
<evidence type="ECO:0000256" key="6">
    <source>
        <dbReference type="HAMAP-Rule" id="MF_01161"/>
    </source>
</evidence>
<keyword evidence="3 6" id="KW-0547">Nucleotide-binding</keyword>